<comment type="caution">
    <text evidence="2">The sequence shown here is derived from an EMBL/GenBank/DDBJ whole genome shotgun (WGS) entry which is preliminary data.</text>
</comment>
<dbReference type="GO" id="GO:0005987">
    <property type="term" value="P:sucrose catabolic process"/>
    <property type="evidence" value="ECO:0007669"/>
    <property type="project" value="TreeGrafter"/>
</dbReference>
<dbReference type="InterPro" id="IPR013320">
    <property type="entry name" value="ConA-like_dom_sf"/>
</dbReference>
<dbReference type="Gene3D" id="2.60.120.560">
    <property type="entry name" value="Exo-inulinase, domain 1"/>
    <property type="match status" value="1"/>
</dbReference>
<keyword evidence="3" id="KW-1185">Reference proteome</keyword>
<dbReference type="GO" id="GO:0004575">
    <property type="term" value="F:sucrose alpha-glucosidase activity"/>
    <property type="evidence" value="ECO:0007669"/>
    <property type="project" value="TreeGrafter"/>
</dbReference>
<dbReference type="AlphaFoldDB" id="A0A9X1UXX6"/>
<name>A0A9X1UXX6_9FLAO</name>
<proteinExistence type="predicted"/>
<organism evidence="2 3">
    <name type="scientific">Christiangramia crocea</name>
    <dbReference type="NCBI Taxonomy" id="2904124"/>
    <lineage>
        <taxon>Bacteria</taxon>
        <taxon>Pseudomonadati</taxon>
        <taxon>Bacteroidota</taxon>
        <taxon>Flavobacteriia</taxon>
        <taxon>Flavobacteriales</taxon>
        <taxon>Flavobacteriaceae</taxon>
        <taxon>Christiangramia</taxon>
    </lineage>
</organism>
<gene>
    <name evidence="2" type="ORF">LU635_11130</name>
</gene>
<evidence type="ECO:0000313" key="2">
    <source>
        <dbReference type="EMBL" id="MCG9972190.1"/>
    </source>
</evidence>
<evidence type="ECO:0000313" key="3">
    <source>
        <dbReference type="Proteomes" id="UP001139344"/>
    </source>
</evidence>
<dbReference type="InterPro" id="IPR013189">
    <property type="entry name" value="Glyco_hydro_32_C"/>
</dbReference>
<dbReference type="EMBL" id="JAJSON010000024">
    <property type="protein sequence ID" value="MCG9972190.1"/>
    <property type="molecule type" value="Genomic_DNA"/>
</dbReference>
<dbReference type="SUPFAM" id="SSF49899">
    <property type="entry name" value="Concanavalin A-like lectins/glucanases"/>
    <property type="match status" value="1"/>
</dbReference>
<dbReference type="PANTHER" id="PTHR42800:SF1">
    <property type="entry name" value="EXOINULINASE INUD (AFU_ORTHOLOGUE AFUA_5G00480)"/>
    <property type="match status" value="1"/>
</dbReference>
<feature type="domain" description="Glycosyl hydrolase family 32 C-terminal" evidence="1">
    <location>
        <begin position="4"/>
        <end position="122"/>
    </location>
</feature>
<accession>A0A9X1UXX6</accession>
<dbReference type="Pfam" id="PF08244">
    <property type="entry name" value="Glyco_hydro_32C"/>
    <property type="match status" value="1"/>
</dbReference>
<protein>
    <submittedName>
        <fullName evidence="2">GH32 C-terminal domain-containing protein</fullName>
    </submittedName>
</protein>
<reference evidence="2" key="1">
    <citation type="submission" date="2021-12" db="EMBL/GenBank/DDBJ databases">
        <title>Description of Gramella crocea sp. nov., a new bacterium isolated from activated sludge.</title>
        <authorList>
            <person name="Zhang X."/>
        </authorList>
    </citation>
    <scope>NUCLEOTIDE SEQUENCE</scope>
    <source>
        <strain evidence="2">YB25</strain>
    </source>
</reference>
<dbReference type="GO" id="GO:0005737">
    <property type="term" value="C:cytoplasm"/>
    <property type="evidence" value="ECO:0007669"/>
    <property type="project" value="TreeGrafter"/>
</dbReference>
<dbReference type="PANTHER" id="PTHR42800">
    <property type="entry name" value="EXOINULINASE INUD (AFU_ORTHOLOGUE AFUA_5G00480)"/>
    <property type="match status" value="1"/>
</dbReference>
<sequence>MNNEFSFNLPVKNINKVEFVLSNKQNDSLKFGFNKTDHQFYVNRKKSGITDFSEKFTQKIATAPRIVKSDTLKVHFILDKTSIEIFYDDGATVMSEIFFPNKPYDTFTITTNSNFTIQDMEINKIDLE</sequence>
<dbReference type="Proteomes" id="UP001139344">
    <property type="component" value="Unassembled WGS sequence"/>
</dbReference>
<evidence type="ECO:0000259" key="1">
    <source>
        <dbReference type="Pfam" id="PF08244"/>
    </source>
</evidence>